<reference evidence="1 2" key="1">
    <citation type="submission" date="2014-06" db="EMBL/GenBank/DDBJ databases">
        <title>Functional and comparative genomic analyses of the Drosophila gut microbiota identify candidate symbiosis factors.</title>
        <authorList>
            <person name="Newell P.D."/>
            <person name="Chaston J.M."/>
            <person name="Douglas A.E."/>
        </authorList>
    </citation>
    <scope>NUCLEOTIDE SEQUENCE [LARGE SCALE GENOMIC DNA]</scope>
    <source>
        <strain evidence="1 2">DmCS_006</strain>
    </source>
</reference>
<protein>
    <submittedName>
        <fullName evidence="1">Uncharacterized protein</fullName>
    </submittedName>
</protein>
<gene>
    <name evidence="1" type="ORF">AtDm6_0884</name>
</gene>
<evidence type="ECO:0000313" key="2">
    <source>
        <dbReference type="Proteomes" id="UP000029448"/>
    </source>
</evidence>
<dbReference type="Proteomes" id="UP000029448">
    <property type="component" value="Unassembled WGS sequence"/>
</dbReference>
<dbReference type="AlphaFoldDB" id="A0A095B8W3"/>
<dbReference type="PATRIC" id="fig|104102.7.peg.878"/>
<organism evidence="1 2">
    <name type="scientific">Acetobacter tropicalis</name>
    <dbReference type="NCBI Taxonomy" id="104102"/>
    <lineage>
        <taxon>Bacteria</taxon>
        <taxon>Pseudomonadati</taxon>
        <taxon>Pseudomonadota</taxon>
        <taxon>Alphaproteobacteria</taxon>
        <taxon>Acetobacterales</taxon>
        <taxon>Acetobacteraceae</taxon>
        <taxon>Acetobacter</taxon>
    </lineage>
</organism>
<keyword evidence="2" id="KW-1185">Reference proteome</keyword>
<dbReference type="STRING" id="104102.AtDm6_0884"/>
<evidence type="ECO:0000313" key="1">
    <source>
        <dbReference type="EMBL" id="KGB25203.1"/>
    </source>
</evidence>
<sequence>MQGTGGRSGKPEGTAVPIWQNLLLNLHFAKRGSVTKKYGLNV</sequence>
<name>A0A095B8W3_9PROT</name>
<comment type="caution">
    <text evidence="1">The sequence shown here is derived from an EMBL/GenBank/DDBJ whole genome shotgun (WGS) entry which is preliminary data.</text>
</comment>
<dbReference type="EMBL" id="JOKM01000021">
    <property type="protein sequence ID" value="KGB25203.1"/>
    <property type="molecule type" value="Genomic_DNA"/>
</dbReference>
<proteinExistence type="predicted"/>
<accession>A0A095B8W3</accession>